<feature type="compositionally biased region" description="Polar residues" evidence="5">
    <location>
        <begin position="172"/>
        <end position="182"/>
    </location>
</feature>
<comment type="similarity">
    <text evidence="2">Belongs to the IL-6 superfamily.</text>
</comment>
<evidence type="ECO:0000256" key="1">
    <source>
        <dbReference type="ARBA" id="ARBA00004613"/>
    </source>
</evidence>
<keyword evidence="3" id="KW-0202">Cytokine</keyword>
<dbReference type="Proteomes" id="UP000472263">
    <property type="component" value="Chromosome 14"/>
</dbReference>
<sequence length="232" mass="27111">MMSHVDFDDYLLQMTVWWRSLFPLCYILSCVQLYCASSQVPQKAKYNYSLRLTRLTRTGVQRLLNTYNEQQLGNKDFENRSLRLSSLPLLSTEFDSWLRLTDWERLRTASWDLHTYWDMLERKRKQLEGAEGEQMAGQQGQSTMTLLQSIKNIQLDLRDLMKQVSFQMSHMNSSSVNPTASTPSQNPPPSYQPPSNLTWASRVEGYIILRDLNLYLIKLARDFLLLASKIQL</sequence>
<dbReference type="InParanoid" id="A0A668AS51"/>
<accession>A0A668AS51</accession>
<evidence type="ECO:0000313" key="8">
    <source>
        <dbReference type="Proteomes" id="UP000472263"/>
    </source>
</evidence>
<evidence type="ECO:0000256" key="5">
    <source>
        <dbReference type="SAM" id="MobiDB-lite"/>
    </source>
</evidence>
<gene>
    <name evidence="7" type="primary">LOC115371692</name>
</gene>
<evidence type="ECO:0000313" key="7">
    <source>
        <dbReference type="Ensembl" id="ENSMMDP00005054558.1"/>
    </source>
</evidence>
<dbReference type="PANTHER" id="PTHR21353:SF9">
    <property type="match status" value="1"/>
</dbReference>
<dbReference type="FunCoup" id="A0A668AS51">
    <property type="interactions" value="47"/>
</dbReference>
<dbReference type="GO" id="GO:0005125">
    <property type="term" value="F:cytokine activity"/>
    <property type="evidence" value="ECO:0007669"/>
    <property type="project" value="UniProtKB-KW"/>
</dbReference>
<organism evidence="7 8">
    <name type="scientific">Myripristis murdjan</name>
    <name type="common">pinecone soldierfish</name>
    <dbReference type="NCBI Taxonomy" id="586833"/>
    <lineage>
        <taxon>Eukaryota</taxon>
        <taxon>Metazoa</taxon>
        <taxon>Chordata</taxon>
        <taxon>Craniata</taxon>
        <taxon>Vertebrata</taxon>
        <taxon>Euteleostomi</taxon>
        <taxon>Actinopterygii</taxon>
        <taxon>Neopterygii</taxon>
        <taxon>Teleostei</taxon>
        <taxon>Neoteleostei</taxon>
        <taxon>Acanthomorphata</taxon>
        <taxon>Holocentriformes</taxon>
        <taxon>Holocentridae</taxon>
        <taxon>Myripristis</taxon>
    </lineage>
</organism>
<dbReference type="AlphaFoldDB" id="A0A668AS51"/>
<dbReference type="Ensembl" id="ENSMMDT00005055606.1">
    <property type="protein sequence ID" value="ENSMMDP00005054558.1"/>
    <property type="gene ID" value="ENSMMDG00005024462.1"/>
</dbReference>
<keyword evidence="6" id="KW-0812">Transmembrane</keyword>
<evidence type="ECO:0000256" key="3">
    <source>
        <dbReference type="ARBA" id="ARBA00022514"/>
    </source>
</evidence>
<dbReference type="Gene3D" id="1.20.1250.10">
    <property type="match status" value="1"/>
</dbReference>
<dbReference type="InterPro" id="IPR010681">
    <property type="entry name" value="PRF/CT"/>
</dbReference>
<keyword evidence="4" id="KW-0964">Secreted</keyword>
<comment type="subcellular location">
    <subcellularLocation>
        <location evidence="1">Secreted</location>
    </subcellularLocation>
</comment>
<reference evidence="7" key="2">
    <citation type="submission" date="2025-08" db="UniProtKB">
        <authorList>
            <consortium name="Ensembl"/>
        </authorList>
    </citation>
    <scope>IDENTIFICATION</scope>
</reference>
<keyword evidence="6" id="KW-0472">Membrane</keyword>
<dbReference type="InterPro" id="IPR009079">
    <property type="entry name" value="4_helix_cytokine-like_core"/>
</dbReference>
<evidence type="ECO:0000256" key="4">
    <source>
        <dbReference type="ARBA" id="ARBA00022525"/>
    </source>
</evidence>
<evidence type="ECO:0000256" key="6">
    <source>
        <dbReference type="SAM" id="Phobius"/>
    </source>
</evidence>
<dbReference type="GeneTree" id="ENSGT01030000234981"/>
<dbReference type="GO" id="GO:0007166">
    <property type="term" value="P:cell surface receptor signaling pathway"/>
    <property type="evidence" value="ECO:0007669"/>
    <property type="project" value="TreeGrafter"/>
</dbReference>
<reference evidence="7" key="3">
    <citation type="submission" date="2025-09" db="UniProtKB">
        <authorList>
            <consortium name="Ensembl"/>
        </authorList>
    </citation>
    <scope>IDENTIFICATION</scope>
</reference>
<feature type="region of interest" description="Disordered" evidence="5">
    <location>
        <begin position="172"/>
        <end position="195"/>
    </location>
</feature>
<keyword evidence="6" id="KW-1133">Transmembrane helix</keyword>
<dbReference type="PANTHER" id="PTHR21353">
    <property type="match status" value="1"/>
</dbReference>
<evidence type="ECO:0000256" key="2">
    <source>
        <dbReference type="ARBA" id="ARBA00007432"/>
    </source>
</evidence>
<keyword evidence="8" id="KW-1185">Reference proteome</keyword>
<dbReference type="GO" id="GO:0005615">
    <property type="term" value="C:extracellular space"/>
    <property type="evidence" value="ECO:0007669"/>
    <property type="project" value="UniProtKB-KW"/>
</dbReference>
<name>A0A668AS51_9TELE</name>
<reference evidence="7" key="1">
    <citation type="submission" date="2019-06" db="EMBL/GenBank/DDBJ databases">
        <authorList>
            <consortium name="Wellcome Sanger Institute Data Sharing"/>
        </authorList>
    </citation>
    <scope>NUCLEOTIDE SEQUENCE [LARGE SCALE GENOMIC DNA]</scope>
</reference>
<proteinExistence type="inferred from homology"/>
<protein>
    <submittedName>
        <fullName evidence="7">Uncharacterized LOC115371692</fullName>
    </submittedName>
</protein>
<dbReference type="SUPFAM" id="SSF47266">
    <property type="entry name" value="4-helical cytokines"/>
    <property type="match status" value="1"/>
</dbReference>
<feature type="transmembrane region" description="Helical" evidence="6">
    <location>
        <begin position="16"/>
        <end position="36"/>
    </location>
</feature>